<dbReference type="AlphaFoldDB" id="A0AAV1QDG5"/>
<dbReference type="Proteomes" id="UP001314229">
    <property type="component" value="Unassembled WGS sequence"/>
</dbReference>
<name>A0AAV1QDG5_SCOSC</name>
<dbReference type="InterPro" id="IPR036179">
    <property type="entry name" value="Ig-like_dom_sf"/>
</dbReference>
<keyword evidence="2" id="KW-0472">Membrane</keyword>
<keyword evidence="2" id="KW-1133">Transmembrane helix</keyword>
<evidence type="ECO:0000256" key="1">
    <source>
        <dbReference type="SAM" id="MobiDB-lite"/>
    </source>
</evidence>
<feature type="region of interest" description="Disordered" evidence="1">
    <location>
        <begin position="221"/>
        <end position="247"/>
    </location>
</feature>
<dbReference type="EMBL" id="CAWUFR010000987">
    <property type="protein sequence ID" value="CAK6982296.1"/>
    <property type="molecule type" value="Genomic_DNA"/>
</dbReference>
<protein>
    <submittedName>
        <fullName evidence="4">Uncharacterized protein LOC121889352</fullName>
    </submittedName>
</protein>
<dbReference type="PROSITE" id="PS50835">
    <property type="entry name" value="IG_LIKE"/>
    <property type="match status" value="1"/>
</dbReference>
<feature type="domain" description="Ig-like" evidence="3">
    <location>
        <begin position="26"/>
        <end position="126"/>
    </location>
</feature>
<organism evidence="4 5">
    <name type="scientific">Scomber scombrus</name>
    <name type="common">Atlantic mackerel</name>
    <name type="synonym">Scomber vernalis</name>
    <dbReference type="NCBI Taxonomy" id="13677"/>
    <lineage>
        <taxon>Eukaryota</taxon>
        <taxon>Metazoa</taxon>
        <taxon>Chordata</taxon>
        <taxon>Craniata</taxon>
        <taxon>Vertebrata</taxon>
        <taxon>Euteleostomi</taxon>
        <taxon>Actinopterygii</taxon>
        <taxon>Neopterygii</taxon>
        <taxon>Teleostei</taxon>
        <taxon>Neoteleostei</taxon>
        <taxon>Acanthomorphata</taxon>
        <taxon>Pelagiaria</taxon>
        <taxon>Scombriformes</taxon>
        <taxon>Scombridae</taxon>
        <taxon>Scomber</taxon>
    </lineage>
</organism>
<dbReference type="InterPro" id="IPR013783">
    <property type="entry name" value="Ig-like_fold"/>
</dbReference>
<comment type="caution">
    <text evidence="4">The sequence shown here is derived from an EMBL/GenBank/DDBJ whole genome shotgun (WGS) entry which is preliminary data.</text>
</comment>
<reference evidence="4 5" key="1">
    <citation type="submission" date="2024-01" db="EMBL/GenBank/DDBJ databases">
        <authorList>
            <person name="Alioto T."/>
            <person name="Alioto T."/>
            <person name="Gomez Garrido J."/>
        </authorList>
    </citation>
    <scope>NUCLEOTIDE SEQUENCE [LARGE SCALE GENOMIC DNA]</scope>
</reference>
<evidence type="ECO:0000313" key="5">
    <source>
        <dbReference type="Proteomes" id="UP001314229"/>
    </source>
</evidence>
<proteinExistence type="predicted"/>
<evidence type="ECO:0000259" key="3">
    <source>
        <dbReference type="PROSITE" id="PS50835"/>
    </source>
</evidence>
<dbReference type="SUPFAM" id="SSF48726">
    <property type="entry name" value="Immunoglobulin"/>
    <property type="match status" value="1"/>
</dbReference>
<gene>
    <name evidence="4" type="ORF">FSCOSCO3_A035920</name>
</gene>
<dbReference type="Gene3D" id="2.60.40.10">
    <property type="entry name" value="Immunoglobulins"/>
    <property type="match status" value="1"/>
</dbReference>
<feature type="transmembrane region" description="Helical" evidence="2">
    <location>
        <begin position="179"/>
        <end position="203"/>
    </location>
</feature>
<evidence type="ECO:0000256" key="2">
    <source>
        <dbReference type="SAM" id="Phobius"/>
    </source>
</evidence>
<dbReference type="InterPro" id="IPR007110">
    <property type="entry name" value="Ig-like_dom"/>
</dbReference>
<sequence length="247" mass="27573">MIWILIMTSSVYGIDCIGMLAVKGAPTLYQAEENNNITIKWASQNETGMTHTNLHCVLQSKPVKILYEITNGVEVSESQDKQFAGRVQFDEDALREGRLRLHLSRVTTDDSGKYQCNLTANYDKITKSWGLEASVHLILDVIQTSHGNNSEVSTSTPWEAANVVAKHHRGGPKQRHGRSYYLSVIGPALAAVALAALVVYGLYLATPAVKPLVIIVNRHRHQHQHRHHQHEGTSPKFERLNSKLLQV</sequence>
<accession>A0AAV1QDG5</accession>
<keyword evidence="2" id="KW-0812">Transmembrane</keyword>
<keyword evidence="5" id="KW-1185">Reference proteome</keyword>
<feature type="compositionally biased region" description="Basic and acidic residues" evidence="1">
    <location>
        <begin position="230"/>
        <end position="241"/>
    </location>
</feature>
<evidence type="ECO:0000313" key="4">
    <source>
        <dbReference type="EMBL" id="CAK6982296.1"/>
    </source>
</evidence>